<gene>
    <name evidence="2" type="ORF">SAMN05216454_10324</name>
</gene>
<organism evidence="2 3">
    <name type="scientific">Peptostreptococcus russellii</name>
    <dbReference type="NCBI Taxonomy" id="215200"/>
    <lineage>
        <taxon>Bacteria</taxon>
        <taxon>Bacillati</taxon>
        <taxon>Bacillota</taxon>
        <taxon>Clostridia</taxon>
        <taxon>Peptostreptococcales</taxon>
        <taxon>Peptostreptococcaceae</taxon>
        <taxon>Peptostreptococcus</taxon>
    </lineage>
</organism>
<evidence type="ECO:0000256" key="1">
    <source>
        <dbReference type="SAM" id="Phobius"/>
    </source>
</evidence>
<evidence type="ECO:0000313" key="2">
    <source>
        <dbReference type="EMBL" id="SEN37861.1"/>
    </source>
</evidence>
<dbReference type="Proteomes" id="UP000199512">
    <property type="component" value="Unassembled WGS sequence"/>
</dbReference>
<evidence type="ECO:0000313" key="3">
    <source>
        <dbReference type="Proteomes" id="UP000199512"/>
    </source>
</evidence>
<dbReference type="STRING" id="215200.SAMN05216454_10324"/>
<accession>A0A1H8G197</accession>
<keyword evidence="3" id="KW-1185">Reference proteome</keyword>
<proteinExistence type="predicted"/>
<sequence length="141" mass="15974">MKVKKINLLAIAALVWMIAGFNILKIGIVSYKNNVTLLGVGVSILVFFIFWSKVFSKLVKKHTIRIVNFKEERQLFFKFFDKKSFLIMAFMMTFGIALRASNILDPKYIAEFYTGLGTALTLAGVFFGVNFLKNSKCPIVS</sequence>
<name>A0A1H8G197_9FIRM</name>
<feature type="transmembrane region" description="Helical" evidence="1">
    <location>
        <begin position="35"/>
        <end position="55"/>
    </location>
</feature>
<feature type="transmembrane region" description="Helical" evidence="1">
    <location>
        <begin position="112"/>
        <end position="132"/>
    </location>
</feature>
<feature type="transmembrane region" description="Helical" evidence="1">
    <location>
        <begin position="83"/>
        <end position="100"/>
    </location>
</feature>
<keyword evidence="1" id="KW-0472">Membrane</keyword>
<dbReference type="OrthoDB" id="1097929at2"/>
<dbReference type="EMBL" id="FODF01000003">
    <property type="protein sequence ID" value="SEN37861.1"/>
    <property type="molecule type" value="Genomic_DNA"/>
</dbReference>
<feature type="transmembrane region" description="Helical" evidence="1">
    <location>
        <begin position="7"/>
        <end position="29"/>
    </location>
</feature>
<keyword evidence="1" id="KW-1133">Transmembrane helix</keyword>
<reference evidence="2 3" key="1">
    <citation type="submission" date="2016-10" db="EMBL/GenBank/DDBJ databases">
        <authorList>
            <person name="de Groot N.N."/>
        </authorList>
    </citation>
    <scope>NUCLEOTIDE SEQUENCE [LARGE SCALE GENOMIC DNA]</scope>
    <source>
        <strain evidence="2 3">Calf135</strain>
    </source>
</reference>
<dbReference type="RefSeq" id="WP_091974398.1">
    <property type="nucleotide sequence ID" value="NZ_CAUWDX010000077.1"/>
</dbReference>
<protein>
    <submittedName>
        <fullName evidence="2">Uncharacterized protein</fullName>
    </submittedName>
</protein>
<dbReference type="AlphaFoldDB" id="A0A1H8G197"/>
<keyword evidence="1" id="KW-0812">Transmembrane</keyword>